<evidence type="ECO:0000313" key="1">
    <source>
        <dbReference type="EMBL" id="SJM30464.1"/>
    </source>
</evidence>
<sequence>MEGFIKVGKAKITSGFSFSEVRIGTVEGGESGVLVWKCDQLVAVLTQIDEEAYSTKGKWFLETGFGLLSGQHKNFDTMEEAIRWVGRYTFPEPAYTAD</sequence>
<name>A0A2P9AH71_9HYPH</name>
<dbReference type="AlphaFoldDB" id="A0A2P9AH71"/>
<accession>A0A2P9AH71</accession>
<reference evidence="2" key="1">
    <citation type="submission" date="2016-12" db="EMBL/GenBank/DDBJ databases">
        <authorList>
            <person name="Brunel B."/>
        </authorList>
    </citation>
    <scope>NUCLEOTIDE SEQUENCE [LARGE SCALE GENOMIC DNA]</scope>
</reference>
<gene>
    <name evidence="1" type="ORF">BQ8482_150051</name>
</gene>
<dbReference type="Proteomes" id="UP000245698">
    <property type="component" value="Unassembled WGS sequence"/>
</dbReference>
<dbReference type="RefSeq" id="WP_208867664.1">
    <property type="nucleotide sequence ID" value="NZ_FUIG01000021.1"/>
</dbReference>
<organism evidence="1 2">
    <name type="scientific">Mesorhizobium delmotii</name>
    <dbReference type="NCBI Taxonomy" id="1631247"/>
    <lineage>
        <taxon>Bacteria</taxon>
        <taxon>Pseudomonadati</taxon>
        <taxon>Pseudomonadota</taxon>
        <taxon>Alphaproteobacteria</taxon>
        <taxon>Hyphomicrobiales</taxon>
        <taxon>Phyllobacteriaceae</taxon>
        <taxon>Mesorhizobium</taxon>
    </lineage>
</organism>
<proteinExistence type="predicted"/>
<dbReference type="EMBL" id="FUIG01000021">
    <property type="protein sequence ID" value="SJM30464.1"/>
    <property type="molecule type" value="Genomic_DNA"/>
</dbReference>
<protein>
    <submittedName>
        <fullName evidence="1">Uncharacterized protein</fullName>
    </submittedName>
</protein>
<evidence type="ECO:0000313" key="2">
    <source>
        <dbReference type="Proteomes" id="UP000245698"/>
    </source>
</evidence>
<keyword evidence="2" id="KW-1185">Reference proteome</keyword>